<sequence length="139" mass="17015">MAPNALTAVRRIRWPARQHGCHVRYFTNWWQKWVDGKNPDNPKNALVSRLLRQEFIDPYKIPRDELEDFRRQYLFRYEYPEWEAGDNKSTADMESEEYKQDAWERLRRKKGHIMERWKGLYALQAPRKIETQTEEKDAE</sequence>
<dbReference type="AlphaFoldDB" id="A0A9P1BSF5"/>
<dbReference type="Proteomes" id="UP001152797">
    <property type="component" value="Unassembled WGS sequence"/>
</dbReference>
<accession>A0A9P1BSF5</accession>
<reference evidence="1" key="1">
    <citation type="submission" date="2022-10" db="EMBL/GenBank/DDBJ databases">
        <authorList>
            <person name="Chen Y."/>
            <person name="Dougan E. K."/>
            <person name="Chan C."/>
            <person name="Rhodes N."/>
            <person name="Thang M."/>
        </authorList>
    </citation>
    <scope>NUCLEOTIDE SEQUENCE</scope>
</reference>
<organism evidence="1">
    <name type="scientific">Cladocopium goreaui</name>
    <dbReference type="NCBI Taxonomy" id="2562237"/>
    <lineage>
        <taxon>Eukaryota</taxon>
        <taxon>Sar</taxon>
        <taxon>Alveolata</taxon>
        <taxon>Dinophyceae</taxon>
        <taxon>Suessiales</taxon>
        <taxon>Symbiodiniaceae</taxon>
        <taxon>Cladocopium</taxon>
    </lineage>
</organism>
<reference evidence="2 3" key="2">
    <citation type="submission" date="2024-05" db="EMBL/GenBank/DDBJ databases">
        <authorList>
            <person name="Chen Y."/>
            <person name="Shah S."/>
            <person name="Dougan E. K."/>
            <person name="Thang M."/>
            <person name="Chan C."/>
        </authorList>
    </citation>
    <scope>NUCLEOTIDE SEQUENCE [LARGE SCALE GENOMIC DNA]</scope>
</reference>
<keyword evidence="3" id="KW-1185">Reference proteome</keyword>
<proteinExistence type="predicted"/>
<gene>
    <name evidence="1" type="ORF">C1SCF055_LOCUS6756</name>
</gene>
<evidence type="ECO:0000313" key="2">
    <source>
        <dbReference type="EMBL" id="CAL4766064.1"/>
    </source>
</evidence>
<protein>
    <submittedName>
        <fullName evidence="1">Uncharacterized protein</fullName>
    </submittedName>
</protein>
<evidence type="ECO:0000313" key="1">
    <source>
        <dbReference type="EMBL" id="CAI3978752.1"/>
    </source>
</evidence>
<dbReference type="EMBL" id="CAMXCT020000435">
    <property type="protein sequence ID" value="CAL1132127.1"/>
    <property type="molecule type" value="Genomic_DNA"/>
</dbReference>
<dbReference type="EMBL" id="CAMXCT030000435">
    <property type="protein sequence ID" value="CAL4766064.1"/>
    <property type="molecule type" value="Genomic_DNA"/>
</dbReference>
<dbReference type="OrthoDB" id="10510873at2759"/>
<evidence type="ECO:0000313" key="3">
    <source>
        <dbReference type="Proteomes" id="UP001152797"/>
    </source>
</evidence>
<dbReference type="EMBL" id="CAMXCT010000435">
    <property type="protein sequence ID" value="CAI3978752.1"/>
    <property type="molecule type" value="Genomic_DNA"/>
</dbReference>
<comment type="caution">
    <text evidence="1">The sequence shown here is derived from an EMBL/GenBank/DDBJ whole genome shotgun (WGS) entry which is preliminary data.</text>
</comment>
<name>A0A9P1BSF5_9DINO</name>